<dbReference type="EMBL" id="BK015938">
    <property type="protein sequence ID" value="DAF86143.1"/>
    <property type="molecule type" value="Genomic_DNA"/>
</dbReference>
<organism evidence="1">
    <name type="scientific">Myoviridae sp. ct17M4</name>
    <dbReference type="NCBI Taxonomy" id="2825016"/>
    <lineage>
        <taxon>Viruses</taxon>
        <taxon>Duplodnaviria</taxon>
        <taxon>Heunggongvirae</taxon>
        <taxon>Uroviricota</taxon>
        <taxon>Caudoviricetes</taxon>
    </lineage>
</organism>
<accession>A0A8S5TVE7</accession>
<evidence type="ECO:0000313" key="1">
    <source>
        <dbReference type="EMBL" id="DAF86143.1"/>
    </source>
</evidence>
<reference evidence="1" key="1">
    <citation type="journal article" date="2021" name="Proc. Natl. Acad. Sci. U.S.A.">
        <title>A Catalog of Tens of Thousands of Viruses from Human Metagenomes Reveals Hidden Associations with Chronic Diseases.</title>
        <authorList>
            <person name="Tisza M.J."/>
            <person name="Buck C.B."/>
        </authorList>
    </citation>
    <scope>NUCLEOTIDE SEQUENCE</scope>
    <source>
        <strain evidence="1">Ct17M4</strain>
    </source>
</reference>
<sequence length="178" mass="20043">MICWPKRPMARHFLPSGADVSCRSRRGWGDDMATVIDINGAYQAILHRLQNMHGNVEVGIFDDGKKEPNKTSVYDVAVYNEYGTSHIPARPFMRQTVDNHEQEWADMAQKLEDRVANGMSVEQALDILGNKAEGHMKETVGRGKFKPNSPKTIKRKGSAKPLIDTGLMRESITYKVNK</sequence>
<proteinExistence type="predicted"/>
<protein>
    <submittedName>
        <fullName evidence="1">Virion morphogenesis protein</fullName>
    </submittedName>
</protein>
<name>A0A8S5TVE7_9CAUD</name>